<dbReference type="PANTHER" id="PTHR35011">
    <property type="entry name" value="2,3-DIKETO-L-GULONATE TRAP TRANSPORTER SMALL PERMEASE PROTEIN YIAM"/>
    <property type="match status" value="1"/>
</dbReference>
<gene>
    <name evidence="11" type="ORF">GCM10011332_25800</name>
</gene>
<keyword evidence="12" id="KW-1185">Reference proteome</keyword>
<dbReference type="Pfam" id="PF04290">
    <property type="entry name" value="DctQ"/>
    <property type="match status" value="1"/>
</dbReference>
<evidence type="ECO:0000256" key="1">
    <source>
        <dbReference type="ARBA" id="ARBA00004429"/>
    </source>
</evidence>
<feature type="transmembrane region" description="Helical" evidence="9">
    <location>
        <begin position="91"/>
        <end position="110"/>
    </location>
</feature>
<comment type="function">
    <text evidence="9">Part of the tripartite ATP-independent periplasmic (TRAP) transport system.</text>
</comment>
<evidence type="ECO:0000256" key="9">
    <source>
        <dbReference type="RuleBase" id="RU369079"/>
    </source>
</evidence>
<keyword evidence="5 9" id="KW-0812">Transmembrane</keyword>
<keyword evidence="6 9" id="KW-1133">Transmembrane helix</keyword>
<sequence length="181" mass="20307">MGFLVALMRFIDGLNQTIGKTVAWLAVIMVITQFSVVVLRYVFGFGSIMMQESVVYMHSFLFMIGAGYTLLHNGHVRVDVFYREASIHKKAVIDIFGVVFLLLPVCILIADSSWKYVYQSWSIMEGSVETSGIQALFILKSVILVFCFLLALQGIGLALRSFLILKGVVVPEEEHELHEVP</sequence>
<protein>
    <recommendedName>
        <fullName evidence="9">TRAP transporter small permease protein</fullName>
    </recommendedName>
</protein>
<keyword evidence="7 9" id="KW-0472">Membrane</keyword>
<feature type="transmembrane region" description="Helical" evidence="9">
    <location>
        <begin position="21"/>
        <end position="43"/>
    </location>
</feature>
<organism evidence="11 12">
    <name type="scientific">Terasakiella brassicae</name>
    <dbReference type="NCBI Taxonomy" id="1634917"/>
    <lineage>
        <taxon>Bacteria</taxon>
        <taxon>Pseudomonadati</taxon>
        <taxon>Pseudomonadota</taxon>
        <taxon>Alphaproteobacteria</taxon>
        <taxon>Rhodospirillales</taxon>
        <taxon>Terasakiellaceae</taxon>
        <taxon>Terasakiella</taxon>
    </lineage>
</organism>
<evidence type="ECO:0000313" key="11">
    <source>
        <dbReference type="EMBL" id="GGF70657.1"/>
    </source>
</evidence>
<reference evidence="11" key="2">
    <citation type="submission" date="2020-09" db="EMBL/GenBank/DDBJ databases">
        <authorList>
            <person name="Sun Q."/>
            <person name="Zhou Y."/>
        </authorList>
    </citation>
    <scope>NUCLEOTIDE SEQUENCE</scope>
    <source>
        <strain evidence="11">CGMCC 1.15254</strain>
    </source>
</reference>
<evidence type="ECO:0000256" key="4">
    <source>
        <dbReference type="ARBA" id="ARBA00022519"/>
    </source>
</evidence>
<proteinExistence type="inferred from homology"/>
<dbReference type="RefSeq" id="WP_229734355.1">
    <property type="nucleotide sequence ID" value="NZ_BMHV01000020.1"/>
</dbReference>
<evidence type="ECO:0000256" key="6">
    <source>
        <dbReference type="ARBA" id="ARBA00022989"/>
    </source>
</evidence>
<comment type="subunit">
    <text evidence="9">The complex comprises the extracytoplasmic solute receptor protein and the two transmembrane proteins.</text>
</comment>
<evidence type="ECO:0000313" key="12">
    <source>
        <dbReference type="Proteomes" id="UP000632498"/>
    </source>
</evidence>
<evidence type="ECO:0000256" key="7">
    <source>
        <dbReference type="ARBA" id="ARBA00023136"/>
    </source>
</evidence>
<feature type="domain" description="Tripartite ATP-independent periplasmic transporters DctQ component" evidence="10">
    <location>
        <begin position="29"/>
        <end position="161"/>
    </location>
</feature>
<reference evidence="11" key="1">
    <citation type="journal article" date="2014" name="Int. J. Syst. Evol. Microbiol.">
        <title>Complete genome sequence of Corynebacterium casei LMG S-19264T (=DSM 44701T), isolated from a smear-ripened cheese.</title>
        <authorList>
            <consortium name="US DOE Joint Genome Institute (JGI-PGF)"/>
            <person name="Walter F."/>
            <person name="Albersmeier A."/>
            <person name="Kalinowski J."/>
            <person name="Ruckert C."/>
        </authorList>
    </citation>
    <scope>NUCLEOTIDE SEQUENCE</scope>
    <source>
        <strain evidence="11">CGMCC 1.15254</strain>
    </source>
</reference>
<dbReference type="GO" id="GO:0022857">
    <property type="term" value="F:transmembrane transporter activity"/>
    <property type="evidence" value="ECO:0007669"/>
    <property type="project" value="UniProtKB-UniRule"/>
</dbReference>
<comment type="subcellular location">
    <subcellularLocation>
        <location evidence="1 9">Cell inner membrane</location>
        <topology evidence="1 9">Multi-pass membrane protein</topology>
    </subcellularLocation>
</comment>
<feature type="transmembrane region" description="Helical" evidence="9">
    <location>
        <begin position="55"/>
        <end position="71"/>
    </location>
</feature>
<evidence type="ECO:0000256" key="5">
    <source>
        <dbReference type="ARBA" id="ARBA00022692"/>
    </source>
</evidence>
<evidence type="ECO:0000256" key="3">
    <source>
        <dbReference type="ARBA" id="ARBA00022475"/>
    </source>
</evidence>
<keyword evidence="3" id="KW-1003">Cell membrane</keyword>
<dbReference type="Proteomes" id="UP000632498">
    <property type="component" value="Unassembled WGS sequence"/>
</dbReference>
<comment type="caution">
    <text evidence="11">The sequence shown here is derived from an EMBL/GenBank/DDBJ whole genome shotgun (WGS) entry which is preliminary data.</text>
</comment>
<evidence type="ECO:0000256" key="8">
    <source>
        <dbReference type="ARBA" id="ARBA00038436"/>
    </source>
</evidence>
<dbReference type="AlphaFoldDB" id="A0A917C3V3"/>
<comment type="similarity">
    <text evidence="8 9">Belongs to the TRAP transporter small permease family.</text>
</comment>
<dbReference type="InterPro" id="IPR055348">
    <property type="entry name" value="DctQ"/>
</dbReference>
<name>A0A917C3V3_9PROT</name>
<dbReference type="GO" id="GO:0005886">
    <property type="term" value="C:plasma membrane"/>
    <property type="evidence" value="ECO:0007669"/>
    <property type="project" value="UniProtKB-SubCell"/>
</dbReference>
<keyword evidence="4 9" id="KW-0997">Cell inner membrane</keyword>
<accession>A0A917C3V3</accession>
<dbReference type="PANTHER" id="PTHR35011:SF4">
    <property type="entry name" value="SLL1102 PROTEIN"/>
    <property type="match status" value="1"/>
</dbReference>
<keyword evidence="2 9" id="KW-0813">Transport</keyword>
<dbReference type="InterPro" id="IPR007387">
    <property type="entry name" value="TRAP_DctQ"/>
</dbReference>
<evidence type="ECO:0000256" key="2">
    <source>
        <dbReference type="ARBA" id="ARBA00022448"/>
    </source>
</evidence>
<feature type="transmembrane region" description="Helical" evidence="9">
    <location>
        <begin position="130"/>
        <end position="152"/>
    </location>
</feature>
<evidence type="ECO:0000259" key="10">
    <source>
        <dbReference type="Pfam" id="PF04290"/>
    </source>
</evidence>
<dbReference type="EMBL" id="BMHV01000020">
    <property type="protein sequence ID" value="GGF70657.1"/>
    <property type="molecule type" value="Genomic_DNA"/>
</dbReference>